<keyword evidence="1" id="KW-0812">Transmembrane</keyword>
<dbReference type="Gene3D" id="1.10.150.320">
    <property type="entry name" value="Photosystem II 12 kDa extrinsic protein"/>
    <property type="match status" value="1"/>
</dbReference>
<evidence type="ECO:0000313" key="4">
    <source>
        <dbReference type="Proteomes" id="UP000594468"/>
    </source>
</evidence>
<keyword evidence="1" id="KW-1133">Transmembrane helix</keyword>
<name>A0A7S8IGN8_9CHLR</name>
<dbReference type="Gene3D" id="3.10.560.10">
    <property type="entry name" value="Outer membrane lipoprotein wza domain like"/>
    <property type="match status" value="1"/>
</dbReference>
<dbReference type="Proteomes" id="UP000594468">
    <property type="component" value="Chromosome"/>
</dbReference>
<gene>
    <name evidence="3" type="ORF">G4Y79_11665</name>
</gene>
<dbReference type="InterPro" id="IPR003583">
    <property type="entry name" value="Hlx-hairpin-Hlx_DNA-bd_motif"/>
</dbReference>
<dbReference type="InterPro" id="IPR051675">
    <property type="entry name" value="Endo/Exo/Phosphatase_dom_1"/>
</dbReference>
<dbReference type="SMART" id="SM00278">
    <property type="entry name" value="HhH1"/>
    <property type="match status" value="2"/>
</dbReference>
<dbReference type="GO" id="GO:0003677">
    <property type="term" value="F:DNA binding"/>
    <property type="evidence" value="ECO:0007669"/>
    <property type="project" value="InterPro"/>
</dbReference>
<dbReference type="GO" id="GO:0015628">
    <property type="term" value="P:protein secretion by the type II secretion system"/>
    <property type="evidence" value="ECO:0007669"/>
    <property type="project" value="TreeGrafter"/>
</dbReference>
<reference evidence="3 4" key="1">
    <citation type="submission" date="2020-02" db="EMBL/GenBank/DDBJ databases">
        <authorList>
            <person name="Zheng R.K."/>
            <person name="Sun C.M."/>
        </authorList>
    </citation>
    <scope>NUCLEOTIDE SEQUENCE [LARGE SCALE GENOMIC DNA]</scope>
    <source>
        <strain evidence="4">rifampicinis</strain>
    </source>
</reference>
<dbReference type="Pfam" id="PF10531">
    <property type="entry name" value="SLBB"/>
    <property type="match status" value="1"/>
</dbReference>
<evidence type="ECO:0000259" key="2">
    <source>
        <dbReference type="SMART" id="SM00278"/>
    </source>
</evidence>
<dbReference type="GO" id="GO:0006281">
    <property type="term" value="P:DNA repair"/>
    <property type="evidence" value="ECO:0007669"/>
    <property type="project" value="InterPro"/>
</dbReference>
<protein>
    <submittedName>
        <fullName evidence="3">Helix-hairpin-helix domain-containing protein</fullName>
    </submittedName>
</protein>
<dbReference type="PANTHER" id="PTHR21180">
    <property type="entry name" value="ENDONUCLEASE/EXONUCLEASE/PHOSPHATASE FAMILY DOMAIN-CONTAINING PROTEIN 1"/>
    <property type="match status" value="1"/>
</dbReference>
<dbReference type="PANTHER" id="PTHR21180:SF32">
    <property type="entry name" value="ENDONUCLEASE_EXONUCLEASE_PHOSPHATASE FAMILY DOMAIN-CONTAINING PROTEIN 1"/>
    <property type="match status" value="1"/>
</dbReference>
<dbReference type="NCBIfam" id="TIGR00426">
    <property type="entry name" value="competence protein ComEA helix-hairpin-helix repeat region"/>
    <property type="match status" value="1"/>
</dbReference>
<dbReference type="RefSeq" id="WP_195173054.1">
    <property type="nucleotide sequence ID" value="NZ_CP062983.1"/>
</dbReference>
<evidence type="ECO:0000313" key="3">
    <source>
        <dbReference type="EMBL" id="QPC84991.1"/>
    </source>
</evidence>
<feature type="transmembrane region" description="Helical" evidence="1">
    <location>
        <begin position="12"/>
        <end position="30"/>
    </location>
</feature>
<dbReference type="AlphaFoldDB" id="A0A7S8IGN8"/>
<accession>A0A7S8IGN8</accession>
<dbReference type="InterPro" id="IPR019554">
    <property type="entry name" value="Soluble_ligand-bd"/>
</dbReference>
<feature type="domain" description="Helix-hairpin-helix DNA-binding motif class 1" evidence="2">
    <location>
        <begin position="177"/>
        <end position="196"/>
    </location>
</feature>
<evidence type="ECO:0000256" key="1">
    <source>
        <dbReference type="SAM" id="Phobius"/>
    </source>
</evidence>
<dbReference type="SUPFAM" id="SSF47781">
    <property type="entry name" value="RuvA domain 2-like"/>
    <property type="match status" value="1"/>
</dbReference>
<dbReference type="InterPro" id="IPR010994">
    <property type="entry name" value="RuvA_2-like"/>
</dbReference>
<sequence>MPDNTSSRATLIAFSVVSVLIVVGLALILLSRPEPVTITINPPAPTLTPIPTATPEPILVYVTGAIAQPETTQLVPFGSRVQDVLDAAGGVTADADLSRVNLAAIVHDGDQVHVPSTSADNEQVDTAPALPTASGGPVVYINTATVDDLQTLPRIGQVMAERIIAYREEHGPFTSIEQLGEVSGIGEGTLEQIAPYISLD</sequence>
<proteinExistence type="predicted"/>
<dbReference type="Pfam" id="PF12836">
    <property type="entry name" value="HHH_3"/>
    <property type="match status" value="1"/>
</dbReference>
<keyword evidence="1" id="KW-0472">Membrane</keyword>
<organism evidence="3 4">
    <name type="scientific">Phototrophicus methaneseepsis</name>
    <dbReference type="NCBI Taxonomy" id="2710758"/>
    <lineage>
        <taxon>Bacteria</taxon>
        <taxon>Bacillati</taxon>
        <taxon>Chloroflexota</taxon>
        <taxon>Candidatus Thermofontia</taxon>
        <taxon>Phototrophicales</taxon>
        <taxon>Phototrophicaceae</taxon>
        <taxon>Phototrophicus</taxon>
    </lineage>
</organism>
<dbReference type="GO" id="GO:0015627">
    <property type="term" value="C:type II protein secretion system complex"/>
    <property type="evidence" value="ECO:0007669"/>
    <property type="project" value="TreeGrafter"/>
</dbReference>
<dbReference type="InterPro" id="IPR004509">
    <property type="entry name" value="Competence_ComEA_HhH"/>
</dbReference>
<dbReference type="KEGG" id="pmet:G4Y79_11665"/>
<keyword evidence="4" id="KW-1185">Reference proteome</keyword>
<feature type="domain" description="Helix-hairpin-helix DNA-binding motif class 1" evidence="2">
    <location>
        <begin position="147"/>
        <end position="166"/>
    </location>
</feature>
<dbReference type="EMBL" id="CP062983">
    <property type="protein sequence ID" value="QPC84991.1"/>
    <property type="molecule type" value="Genomic_DNA"/>
</dbReference>